<dbReference type="Proteomes" id="UP000823863">
    <property type="component" value="Unassembled WGS sequence"/>
</dbReference>
<reference evidence="1" key="2">
    <citation type="submission" date="2021-04" db="EMBL/GenBank/DDBJ databases">
        <authorList>
            <person name="Gilroy R."/>
        </authorList>
    </citation>
    <scope>NUCLEOTIDE SEQUENCE</scope>
    <source>
        <strain evidence="1">CHK198-12963</strain>
    </source>
</reference>
<organism evidence="1 2">
    <name type="scientific">Candidatus Enterocloster excrementigallinarum</name>
    <dbReference type="NCBI Taxonomy" id="2838558"/>
    <lineage>
        <taxon>Bacteria</taxon>
        <taxon>Bacillati</taxon>
        <taxon>Bacillota</taxon>
        <taxon>Clostridia</taxon>
        <taxon>Lachnospirales</taxon>
        <taxon>Lachnospiraceae</taxon>
        <taxon>Enterocloster</taxon>
    </lineage>
</organism>
<name>A0A9D2PTA3_9FIRM</name>
<evidence type="ECO:0000313" key="2">
    <source>
        <dbReference type="Proteomes" id="UP000823863"/>
    </source>
</evidence>
<protein>
    <submittedName>
        <fullName evidence="1">Uncharacterized protein</fullName>
    </submittedName>
</protein>
<reference evidence="1" key="1">
    <citation type="journal article" date="2021" name="PeerJ">
        <title>Extensive microbial diversity within the chicken gut microbiome revealed by metagenomics and culture.</title>
        <authorList>
            <person name="Gilroy R."/>
            <person name="Ravi A."/>
            <person name="Getino M."/>
            <person name="Pursley I."/>
            <person name="Horton D.L."/>
            <person name="Alikhan N.F."/>
            <person name="Baker D."/>
            <person name="Gharbi K."/>
            <person name="Hall N."/>
            <person name="Watson M."/>
            <person name="Adriaenssens E.M."/>
            <person name="Foster-Nyarko E."/>
            <person name="Jarju S."/>
            <person name="Secka A."/>
            <person name="Antonio M."/>
            <person name="Oren A."/>
            <person name="Chaudhuri R.R."/>
            <person name="La Ragione R."/>
            <person name="Hildebrand F."/>
            <person name="Pallen M.J."/>
        </authorList>
    </citation>
    <scope>NUCLEOTIDE SEQUENCE</scope>
    <source>
        <strain evidence="1">CHK198-12963</strain>
    </source>
</reference>
<sequence length="106" mass="12489">MRQFKGLNGTIVLYDRHLIILREGFLANAFHKNSQVQVSYGDIKRVEVVYGSLINGYLRIVTEEKGRSFHIVSAMKDDGCVIFRFTKNKQAEQMKEWIETQRLYFR</sequence>
<dbReference type="EMBL" id="DWWB01000013">
    <property type="protein sequence ID" value="HJC65675.1"/>
    <property type="molecule type" value="Genomic_DNA"/>
</dbReference>
<gene>
    <name evidence="1" type="ORF">H9931_02990</name>
</gene>
<evidence type="ECO:0000313" key="1">
    <source>
        <dbReference type="EMBL" id="HJC65675.1"/>
    </source>
</evidence>
<accession>A0A9D2PTA3</accession>
<dbReference type="AlphaFoldDB" id="A0A9D2PTA3"/>
<comment type="caution">
    <text evidence="1">The sequence shown here is derived from an EMBL/GenBank/DDBJ whole genome shotgun (WGS) entry which is preliminary data.</text>
</comment>
<proteinExistence type="predicted"/>